<dbReference type="AlphaFoldDB" id="A0A820RB44"/>
<name>A0A820RB44_9BILA</name>
<feature type="non-terminal residue" evidence="1">
    <location>
        <position position="40"/>
    </location>
</feature>
<gene>
    <name evidence="1" type="ORF">OKA104_LOCUS53288</name>
</gene>
<protein>
    <submittedName>
        <fullName evidence="1">Uncharacterized protein</fullName>
    </submittedName>
</protein>
<dbReference type="Proteomes" id="UP000663881">
    <property type="component" value="Unassembled WGS sequence"/>
</dbReference>
<accession>A0A820RB44</accession>
<organism evidence="1 2">
    <name type="scientific">Adineta steineri</name>
    <dbReference type="NCBI Taxonomy" id="433720"/>
    <lineage>
        <taxon>Eukaryota</taxon>
        <taxon>Metazoa</taxon>
        <taxon>Spiralia</taxon>
        <taxon>Gnathifera</taxon>
        <taxon>Rotifera</taxon>
        <taxon>Eurotatoria</taxon>
        <taxon>Bdelloidea</taxon>
        <taxon>Adinetida</taxon>
        <taxon>Adinetidae</taxon>
        <taxon>Adineta</taxon>
    </lineage>
</organism>
<proteinExistence type="predicted"/>
<comment type="caution">
    <text evidence="1">The sequence shown here is derived from an EMBL/GenBank/DDBJ whole genome shotgun (WGS) entry which is preliminary data.</text>
</comment>
<sequence>RIRADLGEHLHSLSALHSDGLNLESLKFRPKDLPHALNRL</sequence>
<evidence type="ECO:0000313" key="1">
    <source>
        <dbReference type="EMBL" id="CAF4434865.1"/>
    </source>
</evidence>
<feature type="non-terminal residue" evidence="1">
    <location>
        <position position="1"/>
    </location>
</feature>
<evidence type="ECO:0000313" key="2">
    <source>
        <dbReference type="Proteomes" id="UP000663881"/>
    </source>
</evidence>
<dbReference type="EMBL" id="CAJOAY010032874">
    <property type="protein sequence ID" value="CAF4434865.1"/>
    <property type="molecule type" value="Genomic_DNA"/>
</dbReference>
<reference evidence="1" key="1">
    <citation type="submission" date="2021-02" db="EMBL/GenBank/DDBJ databases">
        <authorList>
            <person name="Nowell W R."/>
        </authorList>
    </citation>
    <scope>NUCLEOTIDE SEQUENCE</scope>
</reference>